<keyword evidence="2" id="KW-1185">Reference proteome</keyword>
<organism evidence="1 2">
    <name type="scientific">Symbiodinium natans</name>
    <dbReference type="NCBI Taxonomy" id="878477"/>
    <lineage>
        <taxon>Eukaryota</taxon>
        <taxon>Sar</taxon>
        <taxon>Alveolata</taxon>
        <taxon>Dinophyceae</taxon>
        <taxon>Suessiales</taxon>
        <taxon>Symbiodiniaceae</taxon>
        <taxon>Symbiodinium</taxon>
    </lineage>
</organism>
<accession>A0A812SJ02</accession>
<reference evidence="1" key="1">
    <citation type="submission" date="2021-02" db="EMBL/GenBank/DDBJ databases">
        <authorList>
            <person name="Dougan E. K."/>
            <person name="Rhodes N."/>
            <person name="Thang M."/>
            <person name="Chan C."/>
        </authorList>
    </citation>
    <scope>NUCLEOTIDE SEQUENCE</scope>
</reference>
<proteinExistence type="predicted"/>
<dbReference type="Proteomes" id="UP000604046">
    <property type="component" value="Unassembled WGS sequence"/>
</dbReference>
<evidence type="ECO:0000313" key="1">
    <source>
        <dbReference type="EMBL" id="CAE7483464.1"/>
    </source>
</evidence>
<comment type="caution">
    <text evidence="1">The sequence shown here is derived from an EMBL/GenBank/DDBJ whole genome shotgun (WGS) entry which is preliminary data.</text>
</comment>
<name>A0A812SJ02_9DINO</name>
<gene>
    <name evidence="1" type="primary">desi2</name>
    <name evidence="1" type="ORF">SNAT2548_LOCUS27136</name>
</gene>
<evidence type="ECO:0000313" key="2">
    <source>
        <dbReference type="Proteomes" id="UP000604046"/>
    </source>
</evidence>
<sequence length="152" mass="16414">MQLVPRCYRCLDESGLVTMPQDIDRLECVCCFDARSGVRCIIIGIPGLLGERCVVGRVEQNQAESFAVVYDAKGLRRQVQVSCLAVDDCIFSGRTSRGDPCPFKGERVSLGLGLACLGCACVGKQAMDELLHCFSHTVAAEVARAAEGPSIW</sequence>
<dbReference type="OrthoDB" id="419307at2759"/>
<dbReference type="EMBL" id="CAJNDS010002457">
    <property type="protein sequence ID" value="CAE7483464.1"/>
    <property type="molecule type" value="Genomic_DNA"/>
</dbReference>
<protein>
    <submittedName>
        <fullName evidence="1">Desi2 protein</fullName>
    </submittedName>
</protein>
<dbReference type="AlphaFoldDB" id="A0A812SJ02"/>